<dbReference type="PANTHER" id="PTHR23138">
    <property type="entry name" value="RAN BINDING PROTEIN"/>
    <property type="match status" value="1"/>
</dbReference>
<dbReference type="InterPro" id="IPR045255">
    <property type="entry name" value="RanBP1-like"/>
</dbReference>
<dbReference type="Pfam" id="PF08911">
    <property type="entry name" value="NUP50"/>
    <property type="match status" value="1"/>
</dbReference>
<evidence type="ECO:0000256" key="20">
    <source>
        <dbReference type="SAM" id="MobiDB-lite"/>
    </source>
</evidence>
<feature type="compositionally biased region" description="Gly residues" evidence="20">
    <location>
        <begin position="49"/>
        <end position="58"/>
    </location>
</feature>
<gene>
    <name evidence="23" type="primary">nup50</name>
</gene>
<evidence type="ECO:0000313" key="22">
    <source>
        <dbReference type="Proteomes" id="UP000192220"/>
    </source>
</evidence>
<evidence type="ECO:0000256" key="13">
    <source>
        <dbReference type="ARBA" id="ARBA00023136"/>
    </source>
</evidence>
<feature type="compositionally biased region" description="Low complexity" evidence="20">
    <location>
        <begin position="215"/>
        <end position="235"/>
    </location>
</feature>
<keyword evidence="7" id="KW-0509">mRNA transport</keyword>
<sequence length="443" mass="46460">MAKRIADKELTDRNWDQEDEGEEAGTFSVASDDVLKGRAIKKAKRRNTGGEGDGGGAFRGFKGFSLTTAAASPPTFSGFGSPGGFKGFGGLTNGTSSSSFGGFSSPAASTAAAGVTFNGPSSSSSSSSCSPPCSDVGPQQTNGSAPSPPASHREYRRQLTALNCSVRDWISKHVNDNPLCDLNPIFRDYERHLASIERQHGAGSAEGVSEEKKTPAAAAAAPSSSSSSSSAPSAALFSFSKKPTEDSAQRSSGLAPPTAVTFNFGERVDRSVLGSLGSKPASFSSTLFGGPAPTPPLSLSGSKPEVVHPADENGDEESEEPPKPEVKEVKEDDAFYSKKCKLFYKKEAEFKEKGVGTLHLKHTADGKVQMVVRADTNLGNILLNIIVPPSMPCTRVGKNNVMVVCVPNPPIDKNPGSPIPLLIRVKTSEDANELHRTLEQKKG</sequence>
<dbReference type="GO" id="GO:0051028">
    <property type="term" value="P:mRNA transport"/>
    <property type="evidence" value="ECO:0007669"/>
    <property type="project" value="UniProtKB-KW"/>
</dbReference>
<evidence type="ECO:0000259" key="21">
    <source>
        <dbReference type="PROSITE" id="PS50196"/>
    </source>
</evidence>
<evidence type="ECO:0000256" key="16">
    <source>
        <dbReference type="ARBA" id="ARBA00069163"/>
    </source>
</evidence>
<feature type="domain" description="RanBD1" evidence="21">
    <location>
        <begin position="330"/>
        <end position="443"/>
    </location>
</feature>
<reference evidence="23" key="1">
    <citation type="submission" date="2025-08" db="UniProtKB">
        <authorList>
            <consortium name="RefSeq"/>
        </authorList>
    </citation>
    <scope>IDENTIFICATION</scope>
</reference>
<feature type="region of interest" description="Disordered" evidence="20">
    <location>
        <begin position="198"/>
        <end position="259"/>
    </location>
</feature>
<keyword evidence="14" id="KW-0539">Nucleus</keyword>
<keyword evidence="13" id="KW-0472">Membrane</keyword>
<dbReference type="InterPro" id="IPR011993">
    <property type="entry name" value="PH-like_dom_sf"/>
</dbReference>
<dbReference type="CDD" id="cd13170">
    <property type="entry name" value="RanBD_NUP50"/>
    <property type="match status" value="1"/>
</dbReference>
<dbReference type="GO" id="GO:0005643">
    <property type="term" value="C:nuclear pore"/>
    <property type="evidence" value="ECO:0007669"/>
    <property type="project" value="UniProtKB-SubCell"/>
</dbReference>
<feature type="region of interest" description="Disordered" evidence="20">
    <location>
        <begin position="287"/>
        <end position="330"/>
    </location>
</feature>
<feature type="region of interest" description="Disordered" evidence="20">
    <location>
        <begin position="1"/>
        <end position="60"/>
    </location>
</feature>
<feature type="compositionally biased region" description="Low complexity" evidence="20">
    <location>
        <begin position="99"/>
        <end position="134"/>
    </location>
</feature>
<dbReference type="GO" id="GO:0031965">
    <property type="term" value="C:nuclear membrane"/>
    <property type="evidence" value="ECO:0007669"/>
    <property type="project" value="UniProtKB-SubCell"/>
</dbReference>
<evidence type="ECO:0000256" key="11">
    <source>
        <dbReference type="ARBA" id="ARBA00023010"/>
    </source>
</evidence>
<dbReference type="KEGG" id="alim:106534942"/>
<dbReference type="InterPro" id="IPR015007">
    <property type="entry name" value="NUP2/50/61"/>
</dbReference>
<evidence type="ECO:0000313" key="23">
    <source>
        <dbReference type="RefSeq" id="XP_013887216.1"/>
    </source>
</evidence>
<evidence type="ECO:0000256" key="10">
    <source>
        <dbReference type="ARBA" id="ARBA00022990"/>
    </source>
</evidence>
<dbReference type="OrthoDB" id="10062131at2759"/>
<dbReference type="CTD" id="10762"/>
<dbReference type="AlphaFoldDB" id="A0A2I4D4Q0"/>
<evidence type="ECO:0000256" key="5">
    <source>
        <dbReference type="ARBA" id="ARBA00022553"/>
    </source>
</evidence>
<feature type="region of interest" description="Disordered" evidence="20">
    <location>
        <begin position="72"/>
        <end position="91"/>
    </location>
</feature>
<dbReference type="Pfam" id="PF00638">
    <property type="entry name" value="Ran_BP1"/>
    <property type="match status" value="1"/>
</dbReference>
<feature type="compositionally biased region" description="Basic and acidic residues" evidence="20">
    <location>
        <begin position="1"/>
        <end position="16"/>
    </location>
</feature>
<keyword evidence="22" id="KW-1185">Reference proteome</keyword>
<protein>
    <recommendedName>
        <fullName evidence="16">Nuclear pore complex protein Nup50</fullName>
    </recommendedName>
    <alternativeName>
        <fullName evidence="17">50 kDa nucleoporin</fullName>
    </alternativeName>
    <alternativeName>
        <fullName evidence="18">Nuclear pore-associated protein 60 kDa-like</fullName>
    </alternativeName>
    <alternativeName>
        <fullName evidence="19">Nucleoporin Nup50</fullName>
    </alternativeName>
</protein>
<dbReference type="SUPFAM" id="SSF50729">
    <property type="entry name" value="PH domain-like"/>
    <property type="match status" value="1"/>
</dbReference>
<dbReference type="GeneID" id="106534942"/>
<evidence type="ECO:0000256" key="19">
    <source>
        <dbReference type="ARBA" id="ARBA00081812"/>
    </source>
</evidence>
<evidence type="ECO:0000256" key="18">
    <source>
        <dbReference type="ARBA" id="ARBA00081490"/>
    </source>
</evidence>
<dbReference type="InParanoid" id="A0A2I4D4Q0"/>
<evidence type="ECO:0000256" key="4">
    <source>
        <dbReference type="ARBA" id="ARBA00022499"/>
    </source>
</evidence>
<evidence type="ECO:0000256" key="12">
    <source>
        <dbReference type="ARBA" id="ARBA00023132"/>
    </source>
</evidence>
<feature type="compositionally biased region" description="Basic and acidic residues" evidence="20">
    <location>
        <begin position="320"/>
        <end position="330"/>
    </location>
</feature>
<keyword evidence="5" id="KW-0597">Phosphoprotein</keyword>
<evidence type="ECO:0000256" key="15">
    <source>
        <dbReference type="ARBA" id="ARBA00054952"/>
    </source>
</evidence>
<dbReference type="RefSeq" id="XP_013887216.1">
    <property type="nucleotide sequence ID" value="XM_014031762.1"/>
</dbReference>
<evidence type="ECO:0000256" key="1">
    <source>
        <dbReference type="ARBA" id="ARBA00004567"/>
    </source>
</evidence>
<feature type="compositionally biased region" description="Basic residues" evidence="20">
    <location>
        <begin position="38"/>
        <end position="47"/>
    </location>
</feature>
<evidence type="ECO:0000256" key="14">
    <source>
        <dbReference type="ARBA" id="ARBA00023242"/>
    </source>
</evidence>
<dbReference type="STRING" id="52670.A0A2I4D4Q0"/>
<keyword evidence="4" id="KW-1017">Isopeptide bond</keyword>
<comment type="function">
    <text evidence="15">Component of the nuclear pore complex that has a direct role in nuclear protein import. Actively displaces NLSs from importin-alpha, and facilitates disassembly of the importin-alpha:beta-cargo complex and importin recycling. Interacts with regulatory proteins of cell cycle progression including CDKN1B. This interaction is required for correct intracellular transport and degradation of CDKN1B.</text>
</comment>
<dbReference type="PROSITE" id="PS50196">
    <property type="entry name" value="RANBD1"/>
    <property type="match status" value="1"/>
</dbReference>
<keyword evidence="8" id="KW-0832">Ubl conjugation</keyword>
<proteinExistence type="predicted"/>
<keyword evidence="6" id="KW-0677">Repeat</keyword>
<keyword evidence="10" id="KW-0007">Acetylation</keyword>
<dbReference type="InterPro" id="IPR000156">
    <property type="entry name" value="Ran_bind_dom"/>
</dbReference>
<evidence type="ECO:0000256" key="8">
    <source>
        <dbReference type="ARBA" id="ARBA00022843"/>
    </source>
</evidence>
<evidence type="ECO:0000256" key="2">
    <source>
        <dbReference type="ARBA" id="ARBA00004620"/>
    </source>
</evidence>
<evidence type="ECO:0000256" key="9">
    <source>
        <dbReference type="ARBA" id="ARBA00022927"/>
    </source>
</evidence>
<name>A0A2I4D4Q0_AUSLI</name>
<keyword evidence="3" id="KW-0813">Transport</keyword>
<evidence type="ECO:0000256" key="7">
    <source>
        <dbReference type="ARBA" id="ARBA00022816"/>
    </source>
</evidence>
<evidence type="ECO:0000256" key="3">
    <source>
        <dbReference type="ARBA" id="ARBA00022448"/>
    </source>
</evidence>
<comment type="subcellular location">
    <subcellularLocation>
        <location evidence="2">Nucleus membrane</location>
        <topology evidence="2">Peripheral membrane protein</topology>
        <orientation evidence="2">Nucleoplasmic side</orientation>
    </subcellularLocation>
    <subcellularLocation>
        <location evidence="1">Nucleus</location>
        <location evidence="1">Nuclear pore complex</location>
    </subcellularLocation>
</comment>
<dbReference type="GO" id="GO:0006606">
    <property type="term" value="P:protein import into nucleus"/>
    <property type="evidence" value="ECO:0007669"/>
    <property type="project" value="TreeGrafter"/>
</dbReference>
<evidence type="ECO:0000256" key="6">
    <source>
        <dbReference type="ARBA" id="ARBA00022737"/>
    </source>
</evidence>
<feature type="region of interest" description="Disordered" evidence="20">
    <location>
        <begin position="99"/>
        <end position="156"/>
    </location>
</feature>
<dbReference type="PANTHER" id="PTHR23138:SF141">
    <property type="entry name" value="NUCLEAR PORE COMPLEX PROTEIN NUP50"/>
    <property type="match status" value="1"/>
</dbReference>
<dbReference type="Gene3D" id="2.30.29.30">
    <property type="entry name" value="Pleckstrin-homology domain (PH domain)/Phosphotyrosine-binding domain (PTB)"/>
    <property type="match status" value="1"/>
</dbReference>
<keyword evidence="12" id="KW-0906">Nuclear pore complex</keyword>
<keyword evidence="9" id="KW-0653">Protein transport</keyword>
<dbReference type="SMART" id="SM00160">
    <property type="entry name" value="RanBD"/>
    <property type="match status" value="1"/>
</dbReference>
<feature type="compositionally biased region" description="Gly residues" evidence="20">
    <location>
        <begin position="80"/>
        <end position="91"/>
    </location>
</feature>
<accession>A0A2I4D4Q0</accession>
<dbReference type="FunFam" id="2.30.29.30:FF:000179">
    <property type="entry name" value="Nuclear pore complex protein Nup50"/>
    <property type="match status" value="1"/>
</dbReference>
<dbReference type="Proteomes" id="UP000192220">
    <property type="component" value="Unplaced"/>
</dbReference>
<keyword evidence="11" id="KW-0811">Translocation</keyword>
<organism evidence="22 23">
    <name type="scientific">Austrofundulus limnaeus</name>
    <name type="common">Annual killifish</name>
    <dbReference type="NCBI Taxonomy" id="52670"/>
    <lineage>
        <taxon>Eukaryota</taxon>
        <taxon>Metazoa</taxon>
        <taxon>Chordata</taxon>
        <taxon>Craniata</taxon>
        <taxon>Vertebrata</taxon>
        <taxon>Euteleostomi</taxon>
        <taxon>Actinopterygii</taxon>
        <taxon>Neopterygii</taxon>
        <taxon>Teleostei</taxon>
        <taxon>Neoteleostei</taxon>
        <taxon>Acanthomorphata</taxon>
        <taxon>Ovalentaria</taxon>
        <taxon>Atherinomorphae</taxon>
        <taxon>Cyprinodontiformes</taxon>
        <taxon>Rivulidae</taxon>
        <taxon>Austrofundulus</taxon>
    </lineage>
</organism>
<evidence type="ECO:0000256" key="17">
    <source>
        <dbReference type="ARBA" id="ARBA00079821"/>
    </source>
</evidence>